<proteinExistence type="predicted"/>
<protein>
    <submittedName>
        <fullName evidence="1">Uncharacterized protein</fullName>
    </submittedName>
</protein>
<dbReference type="HOGENOM" id="CLU_834649_0_0_1"/>
<dbReference type="OrthoDB" id="5422293at2759"/>
<keyword evidence="2" id="KW-1185">Reference proteome</keyword>
<accession>L8X0X9</accession>
<comment type="caution">
    <text evidence="1">The sequence shown here is derived from an EMBL/GenBank/DDBJ whole genome shotgun (WGS) entry which is preliminary data.</text>
</comment>
<dbReference type="AlphaFoldDB" id="L8X0X9"/>
<reference evidence="1 2" key="1">
    <citation type="journal article" date="2013" name="Nat. Commun.">
        <title>The evolution and pathogenic mechanisms of the rice sheath blight pathogen.</title>
        <authorList>
            <person name="Zheng A."/>
            <person name="Lin R."/>
            <person name="Xu L."/>
            <person name="Qin P."/>
            <person name="Tang C."/>
            <person name="Ai P."/>
            <person name="Zhang D."/>
            <person name="Liu Y."/>
            <person name="Sun Z."/>
            <person name="Feng H."/>
            <person name="Wang Y."/>
            <person name="Chen Y."/>
            <person name="Liang X."/>
            <person name="Fu R."/>
            <person name="Li Q."/>
            <person name="Zhang J."/>
            <person name="Yu X."/>
            <person name="Xie Z."/>
            <person name="Ding L."/>
            <person name="Guan P."/>
            <person name="Tang J."/>
            <person name="Liang Y."/>
            <person name="Wang S."/>
            <person name="Deng Q."/>
            <person name="Li S."/>
            <person name="Zhu J."/>
            <person name="Wang L."/>
            <person name="Liu H."/>
            <person name="Li P."/>
        </authorList>
    </citation>
    <scope>NUCLEOTIDE SEQUENCE [LARGE SCALE GENOMIC DNA]</scope>
    <source>
        <strain evidence="2">AG-1 IA</strain>
    </source>
</reference>
<organism evidence="1 2">
    <name type="scientific">Thanatephorus cucumeris (strain AG1-IA)</name>
    <name type="common">Rice sheath blight fungus</name>
    <name type="synonym">Rhizoctonia solani</name>
    <dbReference type="NCBI Taxonomy" id="983506"/>
    <lineage>
        <taxon>Eukaryota</taxon>
        <taxon>Fungi</taxon>
        <taxon>Dikarya</taxon>
        <taxon>Basidiomycota</taxon>
        <taxon>Agaricomycotina</taxon>
        <taxon>Agaricomycetes</taxon>
        <taxon>Cantharellales</taxon>
        <taxon>Ceratobasidiaceae</taxon>
        <taxon>Rhizoctonia</taxon>
        <taxon>Rhizoctonia solani AG-1</taxon>
    </lineage>
</organism>
<dbReference type="EMBL" id="AFRT01000451">
    <property type="protein sequence ID" value="ELU43986.1"/>
    <property type="molecule type" value="Genomic_DNA"/>
</dbReference>
<evidence type="ECO:0000313" key="1">
    <source>
        <dbReference type="EMBL" id="ELU43986.1"/>
    </source>
</evidence>
<gene>
    <name evidence="1" type="ORF">AG1IA_01967</name>
</gene>
<sequence length="333" mass="38671">MHRNINPPYECQYPPSSLISVLRGKFRAHELEQLVDLSYQRLLLTKPQIRIIPHDVRGFRFVTLLFYMPTTTSQEANTGLCRLALQPTCKKGIDSATFSLRCLLASASSSVAFLGDLDYWTTYIIKLLTQFEEFPAHRPFRIAFNLIWPLHRIHYALPPSPAPLDILARREIAQEYLYRDGHYDQLRSVWVFTIRDTPIRSIYRLCVSVCAQDHNEIMLESQYFWRHKDWVIRDIPDPRDPDRVRYAMLASIVEELVAAFNYKIGLGLRRGTAIYDSEAIANEQTRPEESCPEWVSQVSGVDNLVNFCREGDQGMPAFRERNIIADVSQFRNI</sequence>
<name>L8X0X9_THACA</name>
<dbReference type="OMA" id="LHEAVNW"/>
<evidence type="ECO:0000313" key="2">
    <source>
        <dbReference type="Proteomes" id="UP000011668"/>
    </source>
</evidence>
<dbReference type="STRING" id="983506.L8X0X9"/>
<dbReference type="Proteomes" id="UP000011668">
    <property type="component" value="Unassembled WGS sequence"/>
</dbReference>